<evidence type="ECO:0000256" key="2">
    <source>
        <dbReference type="SAM" id="Phobius"/>
    </source>
</evidence>
<name>J4I961_9APHY</name>
<feature type="chain" id="PRO_5003778434" description="Mid2 domain-containing protein" evidence="3">
    <location>
        <begin position="24"/>
        <end position="192"/>
    </location>
</feature>
<proteinExistence type="predicted"/>
<feature type="compositionally biased region" description="Polar residues" evidence="1">
    <location>
        <begin position="157"/>
        <end position="168"/>
    </location>
</feature>
<keyword evidence="2" id="KW-0812">Transmembrane</keyword>
<dbReference type="AlphaFoldDB" id="J4I961"/>
<reference evidence="4 5" key="1">
    <citation type="journal article" date="2012" name="Appl. Environ. Microbiol.">
        <title>Short-read sequencing for genomic analysis of the brown rot fungus Fibroporia radiculosa.</title>
        <authorList>
            <person name="Tang J.D."/>
            <person name="Perkins A.D."/>
            <person name="Sonstegard T.S."/>
            <person name="Schroeder S.G."/>
            <person name="Burgess S.C."/>
            <person name="Diehl S.V."/>
        </authorList>
    </citation>
    <scope>NUCLEOTIDE SEQUENCE [LARGE SCALE GENOMIC DNA]</scope>
    <source>
        <strain evidence="4 5">TFFH 294</strain>
    </source>
</reference>
<feature type="compositionally biased region" description="Polar residues" evidence="1">
    <location>
        <begin position="178"/>
        <end position="192"/>
    </location>
</feature>
<dbReference type="Proteomes" id="UP000006352">
    <property type="component" value="Unassembled WGS sequence"/>
</dbReference>
<gene>
    <name evidence="4" type="ORF">FIBRA_02637</name>
</gene>
<dbReference type="RefSeq" id="XP_012179884.1">
    <property type="nucleotide sequence ID" value="XM_012324494.1"/>
</dbReference>
<dbReference type="InParanoid" id="J4I961"/>
<dbReference type="STRING" id="599839.J4I961"/>
<evidence type="ECO:0000313" key="4">
    <source>
        <dbReference type="EMBL" id="CCM00601.1"/>
    </source>
</evidence>
<evidence type="ECO:0000256" key="3">
    <source>
        <dbReference type="SAM" id="SignalP"/>
    </source>
</evidence>
<keyword evidence="2" id="KW-1133">Transmembrane helix</keyword>
<dbReference type="HOGENOM" id="CLU_1415187_0_0_1"/>
<feature type="transmembrane region" description="Helical" evidence="2">
    <location>
        <begin position="39"/>
        <end position="60"/>
    </location>
</feature>
<evidence type="ECO:0000313" key="5">
    <source>
        <dbReference type="Proteomes" id="UP000006352"/>
    </source>
</evidence>
<feature type="compositionally biased region" description="Pro residues" evidence="1">
    <location>
        <begin position="120"/>
        <end position="129"/>
    </location>
</feature>
<keyword evidence="5" id="KW-1185">Reference proteome</keyword>
<feature type="compositionally biased region" description="Basic and acidic residues" evidence="1">
    <location>
        <begin position="130"/>
        <end position="139"/>
    </location>
</feature>
<dbReference type="GeneID" id="24095512"/>
<keyword evidence="3" id="KW-0732">Signal</keyword>
<feature type="signal peptide" evidence="3">
    <location>
        <begin position="1"/>
        <end position="23"/>
    </location>
</feature>
<evidence type="ECO:0000256" key="1">
    <source>
        <dbReference type="SAM" id="MobiDB-lite"/>
    </source>
</evidence>
<keyword evidence="2" id="KW-0472">Membrane</keyword>
<organism evidence="4 5">
    <name type="scientific">Fibroporia radiculosa</name>
    <dbReference type="NCBI Taxonomy" id="599839"/>
    <lineage>
        <taxon>Eukaryota</taxon>
        <taxon>Fungi</taxon>
        <taxon>Dikarya</taxon>
        <taxon>Basidiomycota</taxon>
        <taxon>Agaricomycotina</taxon>
        <taxon>Agaricomycetes</taxon>
        <taxon>Polyporales</taxon>
        <taxon>Fibroporiaceae</taxon>
        <taxon>Fibroporia</taxon>
    </lineage>
</organism>
<dbReference type="EMBL" id="HE796993">
    <property type="protein sequence ID" value="CCM00601.1"/>
    <property type="molecule type" value="Genomic_DNA"/>
</dbReference>
<accession>J4I961</accession>
<protein>
    <recommendedName>
        <fullName evidence="6">Mid2 domain-containing protein</fullName>
    </recommendedName>
</protein>
<feature type="region of interest" description="Disordered" evidence="1">
    <location>
        <begin position="115"/>
        <end position="192"/>
    </location>
</feature>
<evidence type="ECO:0008006" key="6">
    <source>
        <dbReference type="Google" id="ProtNLM"/>
    </source>
</evidence>
<sequence length="192" mass="20796">MSSILIISLRMGYLFSLIVTVAAQVNLNDNGNNTAARVIAGVIVGVVIIVLLAITFGLVYRRRRRAVVTTLPITQPMSTPSQTYTSLPHPSTRHARRQSYLGDNLPQTGFAAAEGQLPVYTPPPPPPPYNRKETSHDMAVEIPEEDSMETTHEPNEDTGSSANINDTIPSGPPPPAHTNANSSRFGWLRGQS</sequence>